<dbReference type="RefSeq" id="WP_085501301.1">
    <property type="nucleotide sequence ID" value="NZ_BSFH01000005.1"/>
</dbReference>
<sequence length="498" mass="53631">MTDVSAARASLSRSYGAFINNSFQPVKGPVFAATAAATGEHLADIARCGKDQIDAAVASAKTAFPIWRAKTPEERAACLSRLADAIEREAGRLMAIDTLDIGRGLWETGLDHAIAVQQYRYFAAAILTHEGWGRPIADGYLVAKREPYGVCGQIIPWNVPAIMAAFKIAPAIAAGNTVVLKPDEHASLSTLELGKLIAEIFPPGVINIVPGFGEEAGAALTSHPDVAKLAFTGSSEVGRLISAAGAQRLVPVSLELGGKSPNIVFPDIAVADMDAIVDNVTFASMYCNGQSCLAGTRLFLHRDIYDDFMQRLVASMRRIRVADPTNSYPLLGCLVSEKQGRRVQSYIDIGKEQASLATGGGRAEVPGCNAGWFFEPTVFETTNDTRIAQEEIFGPVLSVIRWSDYDRLIHDANDIRYGLAAGIYTNDLASAWDTADRLQAGNVWINNYFNLAPGSPFGGFKESGIGSEFCHETLNMYTHLKAVTVQTRVKPAWFAAIQ</sequence>
<reference evidence="6" key="1">
    <citation type="journal article" date="2014" name="Int. J. Syst. Evol. Microbiol.">
        <title>Complete genome sequence of Corynebacterium casei LMG S-19264T (=DSM 44701T), isolated from a smear-ripened cheese.</title>
        <authorList>
            <consortium name="US DOE Joint Genome Institute (JGI-PGF)"/>
            <person name="Walter F."/>
            <person name="Albersmeier A."/>
            <person name="Kalinowski J."/>
            <person name="Ruckert C."/>
        </authorList>
    </citation>
    <scope>NUCLEOTIDE SEQUENCE</scope>
    <source>
        <strain evidence="6">VKM B-2222</strain>
    </source>
</reference>
<evidence type="ECO:0000259" key="5">
    <source>
        <dbReference type="Pfam" id="PF00171"/>
    </source>
</evidence>
<dbReference type="Proteomes" id="UP001143349">
    <property type="component" value="Unassembled WGS sequence"/>
</dbReference>
<comment type="similarity">
    <text evidence="1 4">Belongs to the aldehyde dehydrogenase family.</text>
</comment>
<reference evidence="6" key="2">
    <citation type="submission" date="2023-01" db="EMBL/GenBank/DDBJ databases">
        <authorList>
            <person name="Sun Q."/>
            <person name="Evtushenko L."/>
        </authorList>
    </citation>
    <scope>NUCLEOTIDE SEQUENCE</scope>
    <source>
        <strain evidence="6">VKM B-2222</strain>
    </source>
</reference>
<dbReference type="Gene3D" id="3.40.309.10">
    <property type="entry name" value="Aldehyde Dehydrogenase, Chain A, domain 2"/>
    <property type="match status" value="1"/>
</dbReference>
<dbReference type="InterPro" id="IPR016161">
    <property type="entry name" value="Ald_DH/histidinol_DH"/>
</dbReference>
<evidence type="ECO:0000256" key="3">
    <source>
        <dbReference type="PROSITE-ProRule" id="PRU10007"/>
    </source>
</evidence>
<dbReference type="InterPro" id="IPR016163">
    <property type="entry name" value="Ald_DH_C"/>
</dbReference>
<dbReference type="GO" id="GO:0016620">
    <property type="term" value="F:oxidoreductase activity, acting on the aldehyde or oxo group of donors, NAD or NADP as acceptor"/>
    <property type="evidence" value="ECO:0007669"/>
    <property type="project" value="InterPro"/>
</dbReference>
<dbReference type="InterPro" id="IPR029510">
    <property type="entry name" value="Ald_DH_CS_GLU"/>
</dbReference>
<dbReference type="Pfam" id="PF00171">
    <property type="entry name" value="Aldedh"/>
    <property type="match status" value="1"/>
</dbReference>
<dbReference type="FunFam" id="3.40.605.10:FF:000007">
    <property type="entry name" value="NAD/NADP-dependent betaine aldehyde dehydrogenase"/>
    <property type="match status" value="1"/>
</dbReference>
<dbReference type="SUPFAM" id="SSF53720">
    <property type="entry name" value="ALDH-like"/>
    <property type="match status" value="1"/>
</dbReference>
<organism evidence="6 7">
    <name type="scientific">Paracoccus kondratievae</name>
    <dbReference type="NCBI Taxonomy" id="135740"/>
    <lineage>
        <taxon>Bacteria</taxon>
        <taxon>Pseudomonadati</taxon>
        <taxon>Pseudomonadota</taxon>
        <taxon>Alphaproteobacteria</taxon>
        <taxon>Rhodobacterales</taxon>
        <taxon>Paracoccaceae</taxon>
        <taxon>Paracoccus</taxon>
    </lineage>
</organism>
<dbReference type="EMBL" id="BSFH01000005">
    <property type="protein sequence ID" value="GLK62583.1"/>
    <property type="molecule type" value="Genomic_DNA"/>
</dbReference>
<dbReference type="PANTHER" id="PTHR11699">
    <property type="entry name" value="ALDEHYDE DEHYDROGENASE-RELATED"/>
    <property type="match status" value="1"/>
</dbReference>
<name>A0AAD3NWJ8_9RHOB</name>
<evidence type="ECO:0000256" key="2">
    <source>
        <dbReference type="ARBA" id="ARBA00023002"/>
    </source>
</evidence>
<proteinExistence type="inferred from homology"/>
<comment type="caution">
    <text evidence="6">The sequence shown here is derived from an EMBL/GenBank/DDBJ whole genome shotgun (WGS) entry which is preliminary data.</text>
</comment>
<keyword evidence="2 4" id="KW-0560">Oxidoreductase</keyword>
<accession>A0AAD3NWJ8</accession>
<dbReference type="PROSITE" id="PS00687">
    <property type="entry name" value="ALDEHYDE_DEHYDR_GLU"/>
    <property type="match status" value="1"/>
</dbReference>
<dbReference type="InterPro" id="IPR015590">
    <property type="entry name" value="Aldehyde_DH_dom"/>
</dbReference>
<keyword evidence="7" id="KW-1185">Reference proteome</keyword>
<feature type="active site" evidence="3">
    <location>
        <position position="255"/>
    </location>
</feature>
<evidence type="ECO:0000256" key="1">
    <source>
        <dbReference type="ARBA" id="ARBA00009986"/>
    </source>
</evidence>
<dbReference type="InterPro" id="IPR016162">
    <property type="entry name" value="Ald_DH_N"/>
</dbReference>
<gene>
    <name evidence="6" type="primary">aldA</name>
    <name evidence="6" type="ORF">GCM10017635_00510</name>
</gene>
<evidence type="ECO:0000256" key="4">
    <source>
        <dbReference type="RuleBase" id="RU003345"/>
    </source>
</evidence>
<dbReference type="AlphaFoldDB" id="A0AAD3NWJ8"/>
<dbReference type="Gene3D" id="3.40.605.10">
    <property type="entry name" value="Aldehyde Dehydrogenase, Chain A, domain 1"/>
    <property type="match status" value="1"/>
</dbReference>
<feature type="domain" description="Aldehyde dehydrogenase" evidence="5">
    <location>
        <begin position="32"/>
        <end position="483"/>
    </location>
</feature>
<protein>
    <submittedName>
        <fullName evidence="6">Aldehyde dehydrogenase AldA</fullName>
    </submittedName>
</protein>
<evidence type="ECO:0000313" key="6">
    <source>
        <dbReference type="EMBL" id="GLK62583.1"/>
    </source>
</evidence>
<evidence type="ECO:0000313" key="7">
    <source>
        <dbReference type="Proteomes" id="UP001143349"/>
    </source>
</evidence>